<proteinExistence type="predicted"/>
<feature type="signal peptide" evidence="1">
    <location>
        <begin position="1"/>
        <end position="30"/>
    </location>
</feature>
<keyword evidence="3" id="KW-1185">Reference proteome</keyword>
<dbReference type="RefSeq" id="XP_033448424.1">
    <property type="nucleotide sequence ID" value="XM_033592574.1"/>
</dbReference>
<sequence>MLMARRWRVKSLLPFFLLSIPAQVPNKAAADGRATAPYLVIIETPDNKLQHLEPAVGKTTDLKVIVKQTKELYR</sequence>
<dbReference type="EMBL" id="ML978969">
    <property type="protein sequence ID" value="KAF1928172.1"/>
    <property type="molecule type" value="Genomic_DNA"/>
</dbReference>
<evidence type="ECO:0000313" key="3">
    <source>
        <dbReference type="Proteomes" id="UP000800082"/>
    </source>
</evidence>
<keyword evidence="1" id="KW-0732">Signal</keyword>
<evidence type="ECO:0000313" key="2">
    <source>
        <dbReference type="EMBL" id="KAF1928172.1"/>
    </source>
</evidence>
<dbReference type="Proteomes" id="UP000800082">
    <property type="component" value="Unassembled WGS sequence"/>
</dbReference>
<protein>
    <submittedName>
        <fullName evidence="2">Uncharacterized protein</fullName>
    </submittedName>
</protein>
<accession>A0A6A5RK34</accession>
<dbReference type="GeneID" id="54350242"/>
<organism evidence="2 3">
    <name type="scientific">Didymella exigua CBS 183.55</name>
    <dbReference type="NCBI Taxonomy" id="1150837"/>
    <lineage>
        <taxon>Eukaryota</taxon>
        <taxon>Fungi</taxon>
        <taxon>Dikarya</taxon>
        <taxon>Ascomycota</taxon>
        <taxon>Pezizomycotina</taxon>
        <taxon>Dothideomycetes</taxon>
        <taxon>Pleosporomycetidae</taxon>
        <taxon>Pleosporales</taxon>
        <taxon>Pleosporineae</taxon>
        <taxon>Didymellaceae</taxon>
        <taxon>Didymella</taxon>
    </lineage>
</organism>
<dbReference type="AlphaFoldDB" id="A0A6A5RK34"/>
<gene>
    <name evidence="2" type="ORF">M421DRAFT_420706</name>
</gene>
<evidence type="ECO:0000256" key="1">
    <source>
        <dbReference type="SAM" id="SignalP"/>
    </source>
</evidence>
<name>A0A6A5RK34_9PLEO</name>
<feature type="chain" id="PRO_5025588788" evidence="1">
    <location>
        <begin position="31"/>
        <end position="74"/>
    </location>
</feature>
<reference evidence="2" key="1">
    <citation type="journal article" date="2020" name="Stud. Mycol.">
        <title>101 Dothideomycetes genomes: a test case for predicting lifestyles and emergence of pathogens.</title>
        <authorList>
            <person name="Haridas S."/>
            <person name="Albert R."/>
            <person name="Binder M."/>
            <person name="Bloem J."/>
            <person name="Labutti K."/>
            <person name="Salamov A."/>
            <person name="Andreopoulos B."/>
            <person name="Baker S."/>
            <person name="Barry K."/>
            <person name="Bills G."/>
            <person name="Bluhm B."/>
            <person name="Cannon C."/>
            <person name="Castanera R."/>
            <person name="Culley D."/>
            <person name="Daum C."/>
            <person name="Ezra D."/>
            <person name="Gonzalez J."/>
            <person name="Henrissat B."/>
            <person name="Kuo A."/>
            <person name="Liang C."/>
            <person name="Lipzen A."/>
            <person name="Lutzoni F."/>
            <person name="Magnuson J."/>
            <person name="Mondo S."/>
            <person name="Nolan M."/>
            <person name="Ohm R."/>
            <person name="Pangilinan J."/>
            <person name="Park H.-J."/>
            <person name="Ramirez L."/>
            <person name="Alfaro M."/>
            <person name="Sun H."/>
            <person name="Tritt A."/>
            <person name="Yoshinaga Y."/>
            <person name="Zwiers L.-H."/>
            <person name="Turgeon B."/>
            <person name="Goodwin S."/>
            <person name="Spatafora J."/>
            <person name="Crous P."/>
            <person name="Grigoriev I."/>
        </authorList>
    </citation>
    <scope>NUCLEOTIDE SEQUENCE</scope>
    <source>
        <strain evidence="2">CBS 183.55</strain>
    </source>
</reference>